<keyword evidence="6 11" id="KW-1133">Transmembrane helix</keyword>
<dbReference type="Gene3D" id="1.10.510.10">
    <property type="entry name" value="Transferase(Phosphotransferase) domain 1"/>
    <property type="match status" value="1"/>
</dbReference>
<accession>A0AAV8TRY2</accession>
<protein>
    <recommendedName>
        <fullName evidence="12">Protein kinase domain-containing protein</fullName>
    </recommendedName>
</protein>
<evidence type="ECO:0000313" key="13">
    <source>
        <dbReference type="EMBL" id="KAJ8769707.1"/>
    </source>
</evidence>
<dbReference type="SMART" id="SM00369">
    <property type="entry name" value="LRR_TYP"/>
    <property type="match status" value="8"/>
</dbReference>
<dbReference type="PROSITE" id="PS51450">
    <property type="entry name" value="LRR"/>
    <property type="match status" value="1"/>
</dbReference>
<dbReference type="FunFam" id="3.80.10.10:FF:000095">
    <property type="entry name" value="LRR receptor-like serine/threonine-protein kinase GSO1"/>
    <property type="match status" value="1"/>
</dbReference>
<evidence type="ECO:0000259" key="12">
    <source>
        <dbReference type="PROSITE" id="PS50011"/>
    </source>
</evidence>
<evidence type="ECO:0000256" key="2">
    <source>
        <dbReference type="ARBA" id="ARBA00022614"/>
    </source>
</evidence>
<dbReference type="PANTHER" id="PTHR27000:SF14">
    <property type="entry name" value="F12K21.25"/>
    <property type="match status" value="1"/>
</dbReference>
<dbReference type="InterPro" id="IPR003591">
    <property type="entry name" value="Leu-rich_rpt_typical-subtyp"/>
</dbReference>
<keyword evidence="3 11" id="KW-0812">Transmembrane</keyword>
<reference evidence="13 14" key="1">
    <citation type="submission" date="2021-09" db="EMBL/GenBank/DDBJ databases">
        <title>Genomic insights and catalytic innovation underlie evolution of tropane alkaloids biosynthesis.</title>
        <authorList>
            <person name="Wang Y.-J."/>
            <person name="Tian T."/>
            <person name="Huang J.-P."/>
            <person name="Huang S.-X."/>
        </authorList>
    </citation>
    <scope>NUCLEOTIDE SEQUENCE [LARGE SCALE GENOMIC DNA]</scope>
    <source>
        <strain evidence="13">KIB-2018</strain>
        <tissue evidence="13">Leaf</tissue>
    </source>
</reference>
<dbReference type="FunFam" id="3.80.10.10:FF:000512">
    <property type="entry name" value="Leucine-rich repeat receptor-like serine/threonine-protein kinase BAM3"/>
    <property type="match status" value="1"/>
</dbReference>
<evidence type="ECO:0000256" key="7">
    <source>
        <dbReference type="ARBA" id="ARBA00023136"/>
    </source>
</evidence>
<dbReference type="PRINTS" id="PR00019">
    <property type="entry name" value="LEURICHRPT"/>
</dbReference>
<dbReference type="SUPFAM" id="SSF52058">
    <property type="entry name" value="L domain-like"/>
    <property type="match status" value="2"/>
</dbReference>
<dbReference type="Pfam" id="PF07714">
    <property type="entry name" value="PK_Tyr_Ser-Thr"/>
    <property type="match status" value="1"/>
</dbReference>
<keyword evidence="4" id="KW-0732">Signal</keyword>
<organism evidence="13 14">
    <name type="scientific">Erythroxylum novogranatense</name>
    <dbReference type="NCBI Taxonomy" id="1862640"/>
    <lineage>
        <taxon>Eukaryota</taxon>
        <taxon>Viridiplantae</taxon>
        <taxon>Streptophyta</taxon>
        <taxon>Embryophyta</taxon>
        <taxon>Tracheophyta</taxon>
        <taxon>Spermatophyta</taxon>
        <taxon>Magnoliopsida</taxon>
        <taxon>eudicotyledons</taxon>
        <taxon>Gunneridae</taxon>
        <taxon>Pentapetalae</taxon>
        <taxon>rosids</taxon>
        <taxon>fabids</taxon>
        <taxon>Malpighiales</taxon>
        <taxon>Erythroxylaceae</taxon>
        <taxon>Erythroxylum</taxon>
    </lineage>
</organism>
<keyword evidence="5" id="KW-0677">Repeat</keyword>
<sequence>MVFPTAATMSNRYVYESSLIISVLGSMLPLVFSQLTASQNSTMFSIFLNSTASPWGVTKEPNPCSWKGVNCSSNGRNIIQLSLSGFALSSSDFLPAICKIESLQYLDLSNNMLSTIPDEFMNGCGRIDGLRMLNFSRNKLHGPLPILLLNALKSLNLSGNSLTGPVPVKLGKSMVLEELQLSLNHFQGTVPPEIGNYKNLILVDLSTNNLSGSIPHAMGSLRKLQILILSQNNLSGEIPAIFSSIPNLSRFAANQNKFNGTIPSGITTFLRILDLSYNKLRGPIPSDFLSQSNLHSVDLSYNLLDGSIPTNVSSNLFRLRLGSNKLNGAIPSFASLQNLTYLELDNNSLTKVVPVDLGSCEKLALLNLAYNKLTGPLPVTLGKLGNLEVLKLQTNGLVGEIPQAIALLSKLSILNVSWNALTGSIPSSISNLRRLTRLNLQGNNLTGLIPSNIDEMDNLLELQLGQNKLGGVIPKMPENLQIALNLSSNIFEGTIPDTLSSLRDLEVLDLSNNRFSGQIPNFLVGFGSLTQLILSNNQLSGIIPNFKRYVSLIADGNPGLIPSPPPKEAPTKETTPESRKKSKSLASAAILAFVAGVLTVGVVAILVFSLSRRFIKIVDQQSISGEDLPTPLVIQGNLLTPNRIHRSNINFTKAMEAVADLQNVFLRNRFSTYYKSTMPSGASYFVKKLNWSDKIFQLGSHDKFERELEVLGKLSNSNIMIPLAYVLTVDSAYLFYEYAQEGTLHDILHRKSGDVLDWPSRYSIAVGIARALSFLHGSTSSPIILLDLSSKSILLKSLKEPLVGDIELCKLIDPSKSTGSLSTVAGSVGYVPQYAYTMRVTTAGNVYSFGVILLELLTGKPAVNRWDRILDLTVNTTSLAVRGQMLAILKIAVSCVCFSPEARPKMKSVLRMLLTAS</sequence>
<evidence type="ECO:0000256" key="4">
    <source>
        <dbReference type="ARBA" id="ARBA00022729"/>
    </source>
</evidence>
<comment type="caution">
    <text evidence="13">The sequence shown here is derived from an EMBL/GenBank/DDBJ whole genome shotgun (WGS) entry which is preliminary data.</text>
</comment>
<evidence type="ECO:0000256" key="5">
    <source>
        <dbReference type="ARBA" id="ARBA00022737"/>
    </source>
</evidence>
<dbReference type="PROSITE" id="PS50011">
    <property type="entry name" value="PROTEIN_KINASE_DOM"/>
    <property type="match status" value="1"/>
</dbReference>
<dbReference type="Pfam" id="PF00560">
    <property type="entry name" value="LRR_1"/>
    <property type="match status" value="7"/>
</dbReference>
<dbReference type="InterPro" id="IPR001611">
    <property type="entry name" value="Leu-rich_rpt"/>
</dbReference>
<evidence type="ECO:0000256" key="1">
    <source>
        <dbReference type="ARBA" id="ARBA00004479"/>
    </source>
</evidence>
<evidence type="ECO:0000256" key="10">
    <source>
        <dbReference type="SAM" id="MobiDB-lite"/>
    </source>
</evidence>
<dbReference type="EMBL" id="JAIWQS010000003">
    <property type="protein sequence ID" value="KAJ8769707.1"/>
    <property type="molecule type" value="Genomic_DNA"/>
</dbReference>
<evidence type="ECO:0000256" key="3">
    <source>
        <dbReference type="ARBA" id="ARBA00022692"/>
    </source>
</evidence>
<dbReference type="FunFam" id="3.30.200.20:FF:000454">
    <property type="entry name" value="Leucine-rich repeat receptor-like tyrosine-protein kinase PXC3"/>
    <property type="match status" value="1"/>
</dbReference>
<dbReference type="GO" id="GO:0016020">
    <property type="term" value="C:membrane"/>
    <property type="evidence" value="ECO:0007669"/>
    <property type="project" value="UniProtKB-SubCell"/>
</dbReference>
<evidence type="ECO:0000256" key="9">
    <source>
        <dbReference type="ARBA" id="ARBA00023180"/>
    </source>
</evidence>
<keyword evidence="7 11" id="KW-0472">Membrane</keyword>
<feature type="region of interest" description="Disordered" evidence="10">
    <location>
        <begin position="560"/>
        <end position="580"/>
    </location>
</feature>
<dbReference type="Proteomes" id="UP001159364">
    <property type="component" value="Linkage Group LG03"/>
</dbReference>
<evidence type="ECO:0000256" key="11">
    <source>
        <dbReference type="SAM" id="Phobius"/>
    </source>
</evidence>
<name>A0AAV8TRY2_9ROSI</name>
<dbReference type="GO" id="GO:0004672">
    <property type="term" value="F:protein kinase activity"/>
    <property type="evidence" value="ECO:0007669"/>
    <property type="project" value="InterPro"/>
</dbReference>
<dbReference type="Pfam" id="PF13855">
    <property type="entry name" value="LRR_8"/>
    <property type="match status" value="2"/>
</dbReference>
<evidence type="ECO:0000256" key="6">
    <source>
        <dbReference type="ARBA" id="ARBA00022989"/>
    </source>
</evidence>
<comment type="subcellular location">
    <subcellularLocation>
        <location evidence="1">Membrane</location>
        <topology evidence="1">Single-pass type I membrane protein</topology>
    </subcellularLocation>
</comment>
<keyword evidence="8" id="KW-0675">Receptor</keyword>
<dbReference type="InterPro" id="IPR000719">
    <property type="entry name" value="Prot_kinase_dom"/>
</dbReference>
<dbReference type="AlphaFoldDB" id="A0AAV8TRY2"/>
<dbReference type="FunFam" id="3.80.10.10:FF:000383">
    <property type="entry name" value="Leucine-rich repeat receptor protein kinase EMS1"/>
    <property type="match status" value="1"/>
</dbReference>
<keyword evidence="14" id="KW-1185">Reference proteome</keyword>
<feature type="compositionally biased region" description="Basic and acidic residues" evidence="10">
    <location>
        <begin position="569"/>
        <end position="579"/>
    </location>
</feature>
<dbReference type="SUPFAM" id="SSF56112">
    <property type="entry name" value="Protein kinase-like (PK-like)"/>
    <property type="match status" value="1"/>
</dbReference>
<dbReference type="Gene3D" id="3.30.200.20">
    <property type="entry name" value="Phosphorylase Kinase, domain 1"/>
    <property type="match status" value="1"/>
</dbReference>
<proteinExistence type="predicted"/>
<dbReference type="GO" id="GO:0005524">
    <property type="term" value="F:ATP binding"/>
    <property type="evidence" value="ECO:0007669"/>
    <property type="project" value="InterPro"/>
</dbReference>
<evidence type="ECO:0000256" key="8">
    <source>
        <dbReference type="ARBA" id="ARBA00023170"/>
    </source>
</evidence>
<feature type="transmembrane region" description="Helical" evidence="11">
    <location>
        <begin position="585"/>
        <end position="608"/>
    </location>
</feature>
<gene>
    <name evidence="13" type="ORF">K2173_005347</name>
</gene>
<evidence type="ECO:0000313" key="14">
    <source>
        <dbReference type="Proteomes" id="UP001159364"/>
    </source>
</evidence>
<keyword evidence="9" id="KW-0325">Glycoprotein</keyword>
<dbReference type="InterPro" id="IPR011009">
    <property type="entry name" value="Kinase-like_dom_sf"/>
</dbReference>
<keyword evidence="2" id="KW-0433">Leucine-rich repeat</keyword>
<dbReference type="PANTHER" id="PTHR27000">
    <property type="entry name" value="LEUCINE-RICH REPEAT RECEPTOR-LIKE PROTEIN KINASE FAMILY PROTEIN-RELATED"/>
    <property type="match status" value="1"/>
</dbReference>
<dbReference type="InterPro" id="IPR032675">
    <property type="entry name" value="LRR_dom_sf"/>
</dbReference>
<dbReference type="Gene3D" id="3.80.10.10">
    <property type="entry name" value="Ribonuclease Inhibitor"/>
    <property type="match status" value="4"/>
</dbReference>
<feature type="domain" description="Protein kinase" evidence="12">
    <location>
        <begin position="659"/>
        <end position="915"/>
    </location>
</feature>
<dbReference type="InterPro" id="IPR001245">
    <property type="entry name" value="Ser-Thr/Tyr_kinase_cat_dom"/>
</dbReference>